<dbReference type="GO" id="GO:0005886">
    <property type="term" value="C:plasma membrane"/>
    <property type="evidence" value="ECO:0007669"/>
    <property type="project" value="UniProtKB-SubCell"/>
</dbReference>
<dbReference type="GO" id="GO:0009626">
    <property type="term" value="P:plant-type hypersensitive response"/>
    <property type="evidence" value="ECO:0007669"/>
    <property type="project" value="UniProtKB-ARBA"/>
</dbReference>
<dbReference type="GO" id="GO:0004674">
    <property type="term" value="F:protein serine/threonine kinase activity"/>
    <property type="evidence" value="ECO:0007669"/>
    <property type="project" value="UniProtKB-KW"/>
</dbReference>
<dbReference type="Proteomes" id="UP000631114">
    <property type="component" value="Unassembled WGS sequence"/>
</dbReference>
<keyword evidence="13 21" id="KW-0067">ATP-binding</keyword>
<evidence type="ECO:0000313" key="25">
    <source>
        <dbReference type="EMBL" id="KAF9608240.1"/>
    </source>
</evidence>
<evidence type="ECO:0000256" key="16">
    <source>
        <dbReference type="ARBA" id="ARBA00023170"/>
    </source>
</evidence>
<dbReference type="Gene3D" id="3.30.200.20">
    <property type="entry name" value="Phosphorylase Kinase, domain 1"/>
    <property type="match status" value="2"/>
</dbReference>
<evidence type="ECO:0000256" key="7">
    <source>
        <dbReference type="ARBA" id="ARBA00022692"/>
    </source>
</evidence>
<dbReference type="SMART" id="SM00220">
    <property type="entry name" value="S_TKc"/>
    <property type="match status" value="1"/>
</dbReference>
<keyword evidence="4" id="KW-1003">Cell membrane</keyword>
<dbReference type="FunFam" id="2.60.120.200:FF:000103">
    <property type="entry name" value="L-type lectin-domain containing receptor kinase IX.1"/>
    <property type="match status" value="1"/>
</dbReference>
<keyword evidence="12" id="KW-0611">Plant defense</keyword>
<dbReference type="GO" id="GO:0002229">
    <property type="term" value="P:defense response to oomycetes"/>
    <property type="evidence" value="ECO:0007669"/>
    <property type="project" value="UniProtKB-ARBA"/>
</dbReference>
<evidence type="ECO:0000256" key="2">
    <source>
        <dbReference type="ARBA" id="ARBA00008536"/>
    </source>
</evidence>
<feature type="transmembrane region" description="Helical" evidence="22">
    <location>
        <begin position="771"/>
        <end position="793"/>
    </location>
</feature>
<keyword evidence="16" id="KW-0675">Receptor</keyword>
<dbReference type="Pfam" id="PF00139">
    <property type="entry name" value="Lectin_legB"/>
    <property type="match status" value="2"/>
</dbReference>
<dbReference type="PROSITE" id="PS00107">
    <property type="entry name" value="PROTEIN_KINASE_ATP"/>
    <property type="match status" value="2"/>
</dbReference>
<evidence type="ECO:0000256" key="4">
    <source>
        <dbReference type="ARBA" id="ARBA00022475"/>
    </source>
</evidence>
<dbReference type="SUPFAM" id="SSF56112">
    <property type="entry name" value="Protein kinase-like (PK-like)"/>
    <property type="match status" value="2"/>
</dbReference>
<accession>A0A835HWH6</accession>
<dbReference type="PROSITE" id="PS50011">
    <property type="entry name" value="PROTEIN_KINASE_DOM"/>
    <property type="match status" value="2"/>
</dbReference>
<dbReference type="InterPro" id="IPR011009">
    <property type="entry name" value="Kinase-like_dom_sf"/>
</dbReference>
<reference evidence="25 26" key="1">
    <citation type="submission" date="2020-10" db="EMBL/GenBank/DDBJ databases">
        <title>The Coptis chinensis genome and diversification of protoberbering-type alkaloids.</title>
        <authorList>
            <person name="Wang B."/>
            <person name="Shu S."/>
            <person name="Song C."/>
            <person name="Liu Y."/>
        </authorList>
    </citation>
    <scope>NUCLEOTIDE SEQUENCE [LARGE SCALE GENOMIC DNA]</scope>
    <source>
        <strain evidence="25">HL-2020</strain>
        <tissue evidence="25">Leaf</tissue>
    </source>
</reference>
<keyword evidence="15 22" id="KW-0472">Membrane</keyword>
<keyword evidence="11" id="KW-0418">Kinase</keyword>
<keyword evidence="8 23" id="KW-0732">Signal</keyword>
<dbReference type="AlphaFoldDB" id="A0A835HWH6"/>
<protein>
    <recommendedName>
        <fullName evidence="24">Protein kinase domain-containing protein</fullName>
    </recommendedName>
</protein>
<dbReference type="FunFam" id="3.30.200.20:FF:000168">
    <property type="entry name" value="L-type lectin-domain containing receptor kinase IX.1"/>
    <property type="match status" value="1"/>
</dbReference>
<comment type="subunit">
    <text evidence="20">Interacts with ABCG40.</text>
</comment>
<name>A0A835HWH6_9MAGN</name>
<keyword evidence="6" id="KW-0808">Transferase</keyword>
<dbReference type="EMBL" id="JADFTS010000004">
    <property type="protein sequence ID" value="KAF9608240.1"/>
    <property type="molecule type" value="Genomic_DNA"/>
</dbReference>
<keyword evidence="7 22" id="KW-0812">Transmembrane</keyword>
<dbReference type="InterPro" id="IPR000985">
    <property type="entry name" value="Lectin_LegA_CS"/>
</dbReference>
<evidence type="ECO:0000256" key="13">
    <source>
        <dbReference type="ARBA" id="ARBA00022840"/>
    </source>
</evidence>
<evidence type="ECO:0000256" key="22">
    <source>
        <dbReference type="SAM" id="Phobius"/>
    </source>
</evidence>
<evidence type="ECO:0000256" key="18">
    <source>
        <dbReference type="ARBA" id="ARBA00058054"/>
    </source>
</evidence>
<dbReference type="GO" id="GO:0005524">
    <property type="term" value="F:ATP binding"/>
    <property type="evidence" value="ECO:0007669"/>
    <property type="project" value="UniProtKB-UniRule"/>
</dbReference>
<comment type="function">
    <text evidence="19">Promotes hydrogen peroxide H(2)O(2) production and cell death.</text>
</comment>
<dbReference type="PROSITE" id="PS00108">
    <property type="entry name" value="PROTEIN_KINASE_ST"/>
    <property type="match status" value="1"/>
</dbReference>
<feature type="binding site" evidence="21">
    <location>
        <position position="361"/>
    </location>
    <ligand>
        <name>ATP</name>
        <dbReference type="ChEBI" id="CHEBI:30616"/>
    </ligand>
</feature>
<evidence type="ECO:0000313" key="26">
    <source>
        <dbReference type="Proteomes" id="UP000631114"/>
    </source>
</evidence>
<dbReference type="FunFam" id="1.10.510.10:FF:000240">
    <property type="entry name" value="Lectin-domain containing receptor kinase A4.3"/>
    <property type="match status" value="1"/>
</dbReference>
<comment type="similarity">
    <text evidence="2">In the N-terminal section; belongs to the leguminous lectin family.</text>
</comment>
<evidence type="ECO:0000256" key="21">
    <source>
        <dbReference type="PROSITE-ProRule" id="PRU10141"/>
    </source>
</evidence>
<comment type="function">
    <text evidence="18">Involved in resistance response to the pathogenic oomycetes Phytophthora infestans and Phytophthora capsici.</text>
</comment>
<gene>
    <name evidence="25" type="ORF">IFM89_008195</name>
</gene>
<evidence type="ECO:0000256" key="1">
    <source>
        <dbReference type="ARBA" id="ARBA00004251"/>
    </source>
</evidence>
<feature type="domain" description="Protein kinase" evidence="24">
    <location>
        <begin position="836"/>
        <end position="894"/>
    </location>
</feature>
<dbReference type="InterPro" id="IPR008271">
    <property type="entry name" value="Ser/Thr_kinase_AS"/>
</dbReference>
<keyword evidence="26" id="KW-1185">Reference proteome</keyword>
<dbReference type="InterPro" id="IPR050528">
    <property type="entry name" value="L-type_Lectin-RKs"/>
</dbReference>
<keyword evidence="14 22" id="KW-1133">Transmembrane helix</keyword>
<comment type="subcellular location">
    <subcellularLocation>
        <location evidence="1">Cell membrane</location>
        <topology evidence="1">Single-pass type I membrane protein</topology>
    </subcellularLocation>
</comment>
<evidence type="ECO:0000259" key="24">
    <source>
        <dbReference type="PROSITE" id="PS50011"/>
    </source>
</evidence>
<feature type="signal peptide" evidence="23">
    <location>
        <begin position="1"/>
        <end position="18"/>
    </location>
</feature>
<keyword evidence="10 21" id="KW-0547">Nucleotide-binding</keyword>
<evidence type="ECO:0000256" key="20">
    <source>
        <dbReference type="ARBA" id="ARBA00063357"/>
    </source>
</evidence>
<evidence type="ECO:0000256" key="15">
    <source>
        <dbReference type="ARBA" id="ARBA00023136"/>
    </source>
</evidence>
<organism evidence="25 26">
    <name type="scientific">Coptis chinensis</name>
    <dbReference type="NCBI Taxonomy" id="261450"/>
    <lineage>
        <taxon>Eukaryota</taxon>
        <taxon>Viridiplantae</taxon>
        <taxon>Streptophyta</taxon>
        <taxon>Embryophyta</taxon>
        <taxon>Tracheophyta</taxon>
        <taxon>Spermatophyta</taxon>
        <taxon>Magnoliopsida</taxon>
        <taxon>Ranunculales</taxon>
        <taxon>Ranunculaceae</taxon>
        <taxon>Coptidoideae</taxon>
        <taxon>Coptis</taxon>
    </lineage>
</organism>
<evidence type="ECO:0000256" key="23">
    <source>
        <dbReference type="SAM" id="SignalP"/>
    </source>
</evidence>
<evidence type="ECO:0000256" key="12">
    <source>
        <dbReference type="ARBA" id="ARBA00022821"/>
    </source>
</evidence>
<evidence type="ECO:0000256" key="19">
    <source>
        <dbReference type="ARBA" id="ARBA00058818"/>
    </source>
</evidence>
<feature type="chain" id="PRO_5032659860" description="Protein kinase domain-containing protein" evidence="23">
    <location>
        <begin position="19"/>
        <end position="894"/>
    </location>
</feature>
<feature type="transmembrane region" description="Helical" evidence="22">
    <location>
        <begin position="266"/>
        <end position="289"/>
    </location>
</feature>
<comment type="caution">
    <text evidence="25">The sequence shown here is derived from an EMBL/GenBank/DDBJ whole genome shotgun (WGS) entry which is preliminary data.</text>
</comment>
<dbReference type="InterPro" id="IPR013320">
    <property type="entry name" value="ConA-like_dom_sf"/>
</dbReference>
<keyword evidence="5" id="KW-0723">Serine/threonine-protein kinase</keyword>
<evidence type="ECO:0000256" key="11">
    <source>
        <dbReference type="ARBA" id="ARBA00022777"/>
    </source>
</evidence>
<dbReference type="CDD" id="cd14066">
    <property type="entry name" value="STKc_IRAK"/>
    <property type="match status" value="1"/>
</dbReference>
<evidence type="ECO:0000256" key="6">
    <source>
        <dbReference type="ARBA" id="ARBA00022679"/>
    </source>
</evidence>
<keyword evidence="17" id="KW-0325">Glycoprotein</keyword>
<dbReference type="Pfam" id="PF00069">
    <property type="entry name" value="Pkinase"/>
    <property type="match status" value="2"/>
</dbReference>
<evidence type="ECO:0000256" key="17">
    <source>
        <dbReference type="ARBA" id="ARBA00023180"/>
    </source>
</evidence>
<evidence type="ECO:0000256" key="8">
    <source>
        <dbReference type="ARBA" id="ARBA00022729"/>
    </source>
</evidence>
<feature type="domain" description="Protein kinase" evidence="24">
    <location>
        <begin position="331"/>
        <end position="602"/>
    </location>
</feature>
<dbReference type="Gene3D" id="1.10.510.10">
    <property type="entry name" value="Transferase(Phosphotransferase) domain 1"/>
    <property type="match status" value="1"/>
</dbReference>
<feature type="binding site" evidence="21">
    <location>
        <position position="866"/>
    </location>
    <ligand>
        <name>ATP</name>
        <dbReference type="ChEBI" id="CHEBI:30616"/>
    </ligand>
</feature>
<keyword evidence="9" id="KW-0430">Lectin</keyword>
<dbReference type="InterPro" id="IPR001220">
    <property type="entry name" value="Legume_lectin_dom"/>
</dbReference>
<dbReference type="PROSITE" id="PS00308">
    <property type="entry name" value="LECTIN_LEGUME_ALPHA"/>
    <property type="match status" value="1"/>
</dbReference>
<evidence type="ECO:0000256" key="9">
    <source>
        <dbReference type="ARBA" id="ARBA00022734"/>
    </source>
</evidence>
<dbReference type="InterPro" id="IPR017441">
    <property type="entry name" value="Protein_kinase_ATP_BS"/>
</dbReference>
<evidence type="ECO:0000256" key="3">
    <source>
        <dbReference type="ARBA" id="ARBA00010217"/>
    </source>
</evidence>
<dbReference type="GO" id="GO:0030246">
    <property type="term" value="F:carbohydrate binding"/>
    <property type="evidence" value="ECO:0007669"/>
    <property type="project" value="UniProtKB-KW"/>
</dbReference>
<sequence>MNTFVLFIILLILQPSHSLNFKLPRFDPNSKDILYEGDAIPTVGAIEFNRVNYLCRVGRATYAEKVQIWDSKSGTLTDFTTHFSFFIDTQGSTSYGHGLAFFLAPVGFQIPPNSAGGFLGLFNTTTTDAMSQNQIIIIEFDSFPNPEWDPPVEHVGINNNSIASAKYVSWNASLHSGDTANVWITYNASSKNLSVYWTYEFNPVFQGESLLSYQVDLMRVLPEWVMIGFSAATGMYGERHSLQSWEFNSRLNIKVMKGKNEGRTRLAVGLVVSAAILLGLVGIASGILWRRRRAQRAMYTEGHGSITGDFERGAGPKRFIYRELVSATNNFSNDRKLGEGGFGCVYKGFLSDLDLAVAVKKISKTSRQGKKEYITEVRTISQLRHRNLVQLMGWCHERGEFLLVYEFMPNGSLDAHLFSKSNHLTWAVRYKIALGIATALLYLHEEWEKCVIHRDIKSSNVMLDSGFNAKLGDFGLARLMDHELGPQTTGLAGTLGYLAPEYIRTGKASKESDVFSFGVVALEIACGKKSANPMEEESQIGLVEWVWDIYGRGNLVSAVDEKLLLDFDVNQVECLMTVGLWCAHPDHSRRPSVRQAIQEPMTGKSLSRWPVYKIYDSDTKKARTEVDEASFEVNRVYLALSGSTIPPDSGGNCLGLYSQNSKFNSSDKPVVAIEFDTYQNTWDPWADHVGIDINSIESVATWNATDNTGLKNGSRAYVLVATGESYEFHNILSWDFNSPELLSSPAVTNRGTGNGGGQQTGGREDKCTIKLVIGLVVGGSVLAAGLGLVFFVWRERSIQKKDEEDVLDISTNEDYEKGTGPKRFNYGELARATSNFTEEGKLGEGGFGGVYRGILSDSNEAVAVKKISRGSRQGKKEFVSEVKIISQLRHRNLV</sequence>
<comment type="similarity">
    <text evidence="3">In the C-terminal section; belongs to the protein kinase superfamily. Ser/Thr protein kinase family.</text>
</comment>
<evidence type="ECO:0000256" key="14">
    <source>
        <dbReference type="ARBA" id="ARBA00022989"/>
    </source>
</evidence>
<dbReference type="PANTHER" id="PTHR27007">
    <property type="match status" value="1"/>
</dbReference>
<evidence type="ECO:0000256" key="5">
    <source>
        <dbReference type="ARBA" id="ARBA00022527"/>
    </source>
</evidence>
<dbReference type="CDD" id="cd06899">
    <property type="entry name" value="lectin_legume_LecRK_Arcelin_ConA"/>
    <property type="match status" value="1"/>
</dbReference>
<dbReference type="InterPro" id="IPR000719">
    <property type="entry name" value="Prot_kinase_dom"/>
</dbReference>
<proteinExistence type="inferred from homology"/>
<dbReference type="OrthoDB" id="4062651at2759"/>
<dbReference type="Gene3D" id="2.60.120.200">
    <property type="match status" value="2"/>
</dbReference>
<evidence type="ECO:0000256" key="10">
    <source>
        <dbReference type="ARBA" id="ARBA00022741"/>
    </source>
</evidence>
<dbReference type="SUPFAM" id="SSF49899">
    <property type="entry name" value="Concanavalin A-like lectins/glucanases"/>
    <property type="match status" value="2"/>
</dbReference>